<reference evidence="2 3" key="1">
    <citation type="submission" date="2016-09" db="EMBL/GenBank/DDBJ databases">
        <title>Extensive genetic diversity and differential bi-allelic expression allows diatom success in the polar Southern Ocean.</title>
        <authorList>
            <consortium name="DOE Joint Genome Institute"/>
            <person name="Mock T."/>
            <person name="Otillar R.P."/>
            <person name="Strauss J."/>
            <person name="Dupont C."/>
            <person name="Frickenhaus S."/>
            <person name="Maumus F."/>
            <person name="Mcmullan M."/>
            <person name="Sanges R."/>
            <person name="Schmutz J."/>
            <person name="Toseland A."/>
            <person name="Valas R."/>
            <person name="Veluchamy A."/>
            <person name="Ward B.J."/>
            <person name="Allen A."/>
            <person name="Barry K."/>
            <person name="Falciatore A."/>
            <person name="Ferrante M."/>
            <person name="Fortunato A.E."/>
            <person name="Gloeckner G."/>
            <person name="Gruber A."/>
            <person name="Hipkin R."/>
            <person name="Janech M."/>
            <person name="Kroth P."/>
            <person name="Leese F."/>
            <person name="Lindquist E."/>
            <person name="Lyon B.R."/>
            <person name="Martin J."/>
            <person name="Mayer C."/>
            <person name="Parker M."/>
            <person name="Quesneville H."/>
            <person name="Raymond J."/>
            <person name="Uhlig C."/>
            <person name="Valentin K.U."/>
            <person name="Worden A.Z."/>
            <person name="Armbrust E.V."/>
            <person name="Bowler C."/>
            <person name="Green B."/>
            <person name="Moulton V."/>
            <person name="Van Oosterhout C."/>
            <person name="Grigoriev I."/>
        </authorList>
    </citation>
    <scope>NUCLEOTIDE SEQUENCE [LARGE SCALE GENOMIC DNA]</scope>
    <source>
        <strain evidence="2 3">CCMP1102</strain>
    </source>
</reference>
<evidence type="ECO:0000313" key="3">
    <source>
        <dbReference type="Proteomes" id="UP000095751"/>
    </source>
</evidence>
<keyword evidence="3" id="KW-1185">Reference proteome</keyword>
<evidence type="ECO:0008006" key="4">
    <source>
        <dbReference type="Google" id="ProtNLM"/>
    </source>
</evidence>
<dbReference type="InterPro" id="IPR032675">
    <property type="entry name" value="LRR_dom_sf"/>
</dbReference>
<dbReference type="PANTHER" id="PTHR13318">
    <property type="entry name" value="PARTNER OF PAIRED, ISOFORM B-RELATED"/>
    <property type="match status" value="1"/>
</dbReference>
<dbReference type="InParanoid" id="A0A1E7FGK7"/>
<dbReference type="PANTHER" id="PTHR13318:SF190">
    <property type="entry name" value="PARTNER OF PAIRED, ISOFORM B"/>
    <property type="match status" value="1"/>
</dbReference>
<dbReference type="OrthoDB" id="120976at2759"/>
<dbReference type="Gene3D" id="3.80.10.10">
    <property type="entry name" value="Ribonuclease Inhibitor"/>
    <property type="match status" value="2"/>
</dbReference>
<protein>
    <recommendedName>
        <fullName evidence="4">RNI-like protein</fullName>
    </recommendedName>
</protein>
<evidence type="ECO:0000256" key="1">
    <source>
        <dbReference type="SAM" id="MobiDB-lite"/>
    </source>
</evidence>
<dbReference type="SUPFAM" id="SSF52047">
    <property type="entry name" value="RNI-like"/>
    <property type="match status" value="1"/>
</dbReference>
<organism evidence="2 3">
    <name type="scientific">Fragilariopsis cylindrus CCMP1102</name>
    <dbReference type="NCBI Taxonomy" id="635003"/>
    <lineage>
        <taxon>Eukaryota</taxon>
        <taxon>Sar</taxon>
        <taxon>Stramenopiles</taxon>
        <taxon>Ochrophyta</taxon>
        <taxon>Bacillariophyta</taxon>
        <taxon>Bacillariophyceae</taxon>
        <taxon>Bacillariophycidae</taxon>
        <taxon>Bacillariales</taxon>
        <taxon>Bacillariaceae</taxon>
        <taxon>Fragilariopsis</taxon>
    </lineage>
</organism>
<sequence length="746" mass="83871">MSATEDLDPFLFNLCRQLVDAGDQSLIGVSDNDGEYTNSSLEEDDNNTLQDHTELSLKSLPLSEYSQDELQLLSKSLGKSNLRYLEIEAVVGLDWDMILTHQNCALDEVCVTIQSAHVFEDFAKNLCYNTSLSSLELDYCYPDENDDKIEEEGKENNTDSPNLDIHEIFLKGLMPLSRVVLRGLSPQISSISSTLFDYQGRVMMPCSWQYLTIEDCILTRDNTAWLPCCIQNLHKLALTNCQISDGTIKVLSEVYLSMSTTTDHQNSSRKSNGEVKKLRKNPLQVLDLSNNEWLLPSEKGKDEGRVVDNNDENESFDDRPIIPSPSCMIFLSSWLDSLSNLVELNLSNSPEIFHNCRDAGDSKGGMFDLCGTVNQSVRRLSIRNCGLIPSDLQHMADTFCWLEALDLSENPALASDLLPLTQLENLTEIVLENMFEQSKSEFERLTCNENTNEYTEERGLRNFLVELLSEESDSCRNERRRPLERLNLSGSTITKKTLKILSMFTSLKVLILVGCQIEGEGIIELLGGAIPSNQRQPSSLREIYLASNIIGDVGALTLARSMKKQCLPSLKVLHMESNVISVDVFRVFVEDGLVHSRRLESVEVWNDGAITSSQQDAWSELEQIMQHYLLLNQAGRFALFVDGDRDVNDEGNDGIRMNHNIDTNGRNSTNDKKIDTNLWPIILKDADLVYGADALYYFLHKRPDLIFAPQKLPQNEDKNNAVSLKTMPEASSPKSVADVAVLFLQS</sequence>
<dbReference type="AlphaFoldDB" id="A0A1E7FGK7"/>
<evidence type="ECO:0000313" key="2">
    <source>
        <dbReference type="EMBL" id="OEU17309.1"/>
    </source>
</evidence>
<dbReference type="EMBL" id="KV784357">
    <property type="protein sequence ID" value="OEU17309.1"/>
    <property type="molecule type" value="Genomic_DNA"/>
</dbReference>
<dbReference type="GO" id="GO:0031146">
    <property type="term" value="P:SCF-dependent proteasomal ubiquitin-dependent protein catabolic process"/>
    <property type="evidence" value="ECO:0007669"/>
    <property type="project" value="TreeGrafter"/>
</dbReference>
<dbReference type="GO" id="GO:0019005">
    <property type="term" value="C:SCF ubiquitin ligase complex"/>
    <property type="evidence" value="ECO:0007669"/>
    <property type="project" value="TreeGrafter"/>
</dbReference>
<accession>A0A1E7FGK7</accession>
<dbReference type="Proteomes" id="UP000095751">
    <property type="component" value="Unassembled WGS sequence"/>
</dbReference>
<dbReference type="Pfam" id="PF13516">
    <property type="entry name" value="LRR_6"/>
    <property type="match status" value="2"/>
</dbReference>
<gene>
    <name evidence="2" type="ORF">FRACYDRAFT_237720</name>
</gene>
<dbReference type="KEGG" id="fcy:FRACYDRAFT_237720"/>
<proteinExistence type="predicted"/>
<feature type="region of interest" description="Disordered" evidence="1">
    <location>
        <begin position="30"/>
        <end position="49"/>
    </location>
</feature>
<dbReference type="InterPro" id="IPR001611">
    <property type="entry name" value="Leu-rich_rpt"/>
</dbReference>
<name>A0A1E7FGK7_9STRA</name>